<feature type="region of interest" description="Disordered" evidence="1">
    <location>
        <begin position="788"/>
        <end position="845"/>
    </location>
</feature>
<name>A0AAN6Q504_9PEZI</name>
<dbReference type="Proteomes" id="UP001305647">
    <property type="component" value="Unassembled WGS sequence"/>
</dbReference>
<comment type="caution">
    <text evidence="2">The sequence shown here is derived from an EMBL/GenBank/DDBJ whole genome shotgun (WGS) entry which is preliminary data.</text>
</comment>
<evidence type="ECO:0000256" key="1">
    <source>
        <dbReference type="SAM" id="MobiDB-lite"/>
    </source>
</evidence>
<feature type="compositionally biased region" description="Acidic residues" evidence="1">
    <location>
        <begin position="798"/>
        <end position="845"/>
    </location>
</feature>
<feature type="region of interest" description="Disordered" evidence="1">
    <location>
        <begin position="637"/>
        <end position="680"/>
    </location>
</feature>
<proteinExistence type="predicted"/>
<evidence type="ECO:0000313" key="3">
    <source>
        <dbReference type="Proteomes" id="UP001305647"/>
    </source>
</evidence>
<protein>
    <submittedName>
        <fullName evidence="2">Uncharacterized protein</fullName>
    </submittedName>
</protein>
<sequence>MSCSPVTAMSGFPFALRIDGNLNSATANAIDTHLMEIAAIRNTVELDSKSSVLAVVTFPTDKGLSLACDGKPWQNVRMRMSYEKLLGLGSRKIEDMFAPRAQKRFRQRLGLEHQLPPGIEYVLDFTPPSEGPELADLTAALWLPRVVKLWFLAGHYIPSPLLEAGTGFPTRPLADKTVGAMLLLGHDDVCKGPACLSDYTSWQPKAEVPGVFEDPPDGPSHIPAWRKVEDYCPIRHRVAIVRILRAINGQGLLLNSAVRMWTVAQVAISLEIPQVVVDPVTQWLVAPPNTKFIEVCPEKAFQLAYALQIPSVLIAAFRLLVNERAIDYASSDPVPGRPPLTWAQRRRDDYGDYPSDPVEYASREFAERINGKFQLLQSDHIFSRLPTPNREWDKLDYPVSLITRHDVSHPVQEAYEDLSAGLLFAFRKWVNKALDLGPVAGRVHNLVEAQRSHHVPPWEHKPLNSLYATLNPAQKVLTPFFWTRLASIEHRDQFTTTPYGTKTLPHLIETFNTELRRALTDRPTILTHPPSSSSDIHTHTHPASLDLNLPIQFSLPEFHRLVHHGITTLAHPFLTSLAGCDSSDSGIPFFLSDHLLLPYVGPDEPDPEPELRYLPLWAPPGLDDGSGGVFQRAVPETDMGPSEPGPGYHTGYTARGGGSTVAGGIDLEEQEGSGRGYGHAAPHSTVFSQSDLGVGALSLGGGTSAAAAAAAAAAGKGGSLTVQRSVGVGSTATTTTVSVSVSGAPTPRSEAFTMDAAEDEGMYAYARYAQPAAHQAQGMAIERYVNEAEGGSERGDVQEGEEEEEEGEVDWGMELDEDEEVGFCSDDDETATLDGFEEVDVDEVR</sequence>
<keyword evidence="3" id="KW-1185">Reference proteome</keyword>
<organism evidence="2 3">
    <name type="scientific">Parathielavia hyrcaniae</name>
    <dbReference type="NCBI Taxonomy" id="113614"/>
    <lineage>
        <taxon>Eukaryota</taxon>
        <taxon>Fungi</taxon>
        <taxon>Dikarya</taxon>
        <taxon>Ascomycota</taxon>
        <taxon>Pezizomycotina</taxon>
        <taxon>Sordariomycetes</taxon>
        <taxon>Sordariomycetidae</taxon>
        <taxon>Sordariales</taxon>
        <taxon>Chaetomiaceae</taxon>
        <taxon>Parathielavia</taxon>
    </lineage>
</organism>
<evidence type="ECO:0000313" key="2">
    <source>
        <dbReference type="EMBL" id="KAK4103697.1"/>
    </source>
</evidence>
<reference evidence="2" key="2">
    <citation type="submission" date="2023-05" db="EMBL/GenBank/DDBJ databases">
        <authorList>
            <consortium name="Lawrence Berkeley National Laboratory"/>
            <person name="Steindorff A."/>
            <person name="Hensen N."/>
            <person name="Bonometti L."/>
            <person name="Westerberg I."/>
            <person name="Brannstrom I.O."/>
            <person name="Guillou S."/>
            <person name="Cros-Aarteil S."/>
            <person name="Calhoun S."/>
            <person name="Haridas S."/>
            <person name="Kuo A."/>
            <person name="Mondo S."/>
            <person name="Pangilinan J."/>
            <person name="Riley R."/>
            <person name="Labutti K."/>
            <person name="Andreopoulos B."/>
            <person name="Lipzen A."/>
            <person name="Chen C."/>
            <person name="Yanf M."/>
            <person name="Daum C."/>
            <person name="Ng V."/>
            <person name="Clum A."/>
            <person name="Ohm R."/>
            <person name="Martin F."/>
            <person name="Silar P."/>
            <person name="Natvig D."/>
            <person name="Lalanne C."/>
            <person name="Gautier V."/>
            <person name="Ament-Velasquez S.L."/>
            <person name="Kruys A."/>
            <person name="Hutchinson M.I."/>
            <person name="Powell A.J."/>
            <person name="Barry K."/>
            <person name="Miller A.N."/>
            <person name="Grigoriev I.V."/>
            <person name="Debuchy R."/>
            <person name="Gladieux P."/>
            <person name="Thoren M.H."/>
            <person name="Johannesson H."/>
        </authorList>
    </citation>
    <scope>NUCLEOTIDE SEQUENCE</scope>
    <source>
        <strain evidence="2">CBS 757.83</strain>
    </source>
</reference>
<gene>
    <name evidence="2" type="ORF">N658DRAFT_284413</name>
</gene>
<dbReference type="EMBL" id="MU863628">
    <property type="protein sequence ID" value="KAK4103697.1"/>
    <property type="molecule type" value="Genomic_DNA"/>
</dbReference>
<dbReference type="AlphaFoldDB" id="A0AAN6Q504"/>
<accession>A0AAN6Q504</accession>
<reference evidence="2" key="1">
    <citation type="journal article" date="2023" name="Mol. Phylogenet. Evol.">
        <title>Genome-scale phylogeny and comparative genomics of the fungal order Sordariales.</title>
        <authorList>
            <person name="Hensen N."/>
            <person name="Bonometti L."/>
            <person name="Westerberg I."/>
            <person name="Brannstrom I.O."/>
            <person name="Guillou S."/>
            <person name="Cros-Aarteil S."/>
            <person name="Calhoun S."/>
            <person name="Haridas S."/>
            <person name="Kuo A."/>
            <person name="Mondo S."/>
            <person name="Pangilinan J."/>
            <person name="Riley R."/>
            <person name="LaButti K."/>
            <person name="Andreopoulos B."/>
            <person name="Lipzen A."/>
            <person name="Chen C."/>
            <person name="Yan M."/>
            <person name="Daum C."/>
            <person name="Ng V."/>
            <person name="Clum A."/>
            <person name="Steindorff A."/>
            <person name="Ohm R.A."/>
            <person name="Martin F."/>
            <person name="Silar P."/>
            <person name="Natvig D.O."/>
            <person name="Lalanne C."/>
            <person name="Gautier V."/>
            <person name="Ament-Velasquez S.L."/>
            <person name="Kruys A."/>
            <person name="Hutchinson M.I."/>
            <person name="Powell A.J."/>
            <person name="Barry K."/>
            <person name="Miller A.N."/>
            <person name="Grigoriev I.V."/>
            <person name="Debuchy R."/>
            <person name="Gladieux P."/>
            <person name="Hiltunen Thoren M."/>
            <person name="Johannesson H."/>
        </authorList>
    </citation>
    <scope>NUCLEOTIDE SEQUENCE</scope>
    <source>
        <strain evidence="2">CBS 757.83</strain>
    </source>
</reference>